<dbReference type="EMBL" id="CP010899">
    <property type="protein sequence ID" value="ALA98231.1"/>
    <property type="molecule type" value="Genomic_DNA"/>
</dbReference>
<dbReference type="Gene3D" id="3.40.50.300">
    <property type="entry name" value="P-loop containing nucleotide triphosphate hydrolases"/>
    <property type="match status" value="1"/>
</dbReference>
<proteinExistence type="predicted"/>
<dbReference type="AlphaFoldDB" id="A0A0K2JJ28"/>
<name>A0A0K2JJ28_SPIKU</name>
<gene>
    <name evidence="1" type="ORF">SKUN_001364</name>
</gene>
<dbReference type="SUPFAM" id="SSF52540">
    <property type="entry name" value="P-loop containing nucleoside triphosphate hydrolases"/>
    <property type="match status" value="1"/>
</dbReference>
<accession>A0A0K2JJ28</accession>
<dbReference type="Proteomes" id="UP000062963">
    <property type="component" value="Chromosome"/>
</dbReference>
<keyword evidence="2" id="KW-1185">Reference proteome</keyword>
<reference evidence="1 2" key="1">
    <citation type="journal article" date="2015" name="Genome Announc.">
        <title>Complete Genome Sequence of Spiroplasma kunkelii Strain CR2-3x, Causal Agent of Corn Stunt Disease in Zea mays L.</title>
        <authorList>
            <person name="Davis R.E."/>
            <person name="Shao J."/>
            <person name="Dally E.L."/>
            <person name="Zhao Y."/>
            <person name="Gasparich G.E."/>
            <person name="Gaynor B.J."/>
            <person name="Athey J.C."/>
            <person name="Harrison N.A."/>
            <person name="Donofrio N."/>
        </authorList>
    </citation>
    <scope>NUCLEOTIDE SEQUENCE [LARGE SCALE GENOMIC DNA]</scope>
    <source>
        <strain evidence="1 2">CR2-3x</strain>
    </source>
</reference>
<evidence type="ECO:0000313" key="1">
    <source>
        <dbReference type="EMBL" id="ALA98231.1"/>
    </source>
</evidence>
<dbReference type="PATRIC" id="fig|273035.7.peg.1677"/>
<dbReference type="KEGG" id="skn:SKUN_001364"/>
<protein>
    <submittedName>
        <fullName evidence="1">Spiroplasmavirus-related protein</fullName>
    </submittedName>
</protein>
<organism evidence="1 2">
    <name type="scientific">Spiroplasma kunkelii CR2-3x</name>
    <dbReference type="NCBI Taxonomy" id="273035"/>
    <lineage>
        <taxon>Bacteria</taxon>
        <taxon>Bacillati</taxon>
        <taxon>Mycoplasmatota</taxon>
        <taxon>Mollicutes</taxon>
        <taxon>Entomoplasmatales</taxon>
        <taxon>Spiroplasmataceae</taxon>
        <taxon>Spiroplasma</taxon>
    </lineage>
</organism>
<dbReference type="InterPro" id="IPR027417">
    <property type="entry name" value="P-loop_NTPase"/>
</dbReference>
<evidence type="ECO:0000313" key="2">
    <source>
        <dbReference type="Proteomes" id="UP000062963"/>
    </source>
</evidence>
<sequence length="77" mass="8895">MKHQLAFFKTIKQSPITMVIGDLGSGKTALATYLLIYSKYETKYSNYPVNTTLISYCRIRTKLEITPLYFFIAPYLT</sequence>